<feature type="compositionally biased region" description="Basic and acidic residues" evidence="1">
    <location>
        <begin position="384"/>
        <end position="399"/>
    </location>
</feature>
<keyword evidence="3" id="KW-1185">Reference proteome</keyword>
<dbReference type="SUPFAM" id="SSF50494">
    <property type="entry name" value="Trypsin-like serine proteases"/>
    <property type="match status" value="1"/>
</dbReference>
<feature type="region of interest" description="Disordered" evidence="1">
    <location>
        <begin position="521"/>
        <end position="544"/>
    </location>
</feature>
<dbReference type="EMBL" id="CACTIH010009050">
    <property type="protein sequence ID" value="CAA3021174.1"/>
    <property type="molecule type" value="Genomic_DNA"/>
</dbReference>
<dbReference type="Gramene" id="OE9A046820T1">
    <property type="protein sequence ID" value="OE9A046820C1"/>
    <property type="gene ID" value="OE9A046820"/>
</dbReference>
<dbReference type="PANTHER" id="PTHR35729">
    <property type="entry name" value="T1B9.12 PROTEIN"/>
    <property type="match status" value="1"/>
</dbReference>
<accession>A0A8S0UTB6</accession>
<evidence type="ECO:0000313" key="3">
    <source>
        <dbReference type="Proteomes" id="UP000594638"/>
    </source>
</evidence>
<dbReference type="OrthoDB" id="1925372at2759"/>
<name>A0A8S0UTB6_OLEEU</name>
<dbReference type="InterPro" id="IPR009003">
    <property type="entry name" value="Peptidase_S1_PA"/>
</dbReference>
<organism evidence="2 3">
    <name type="scientific">Olea europaea subsp. europaea</name>
    <dbReference type="NCBI Taxonomy" id="158383"/>
    <lineage>
        <taxon>Eukaryota</taxon>
        <taxon>Viridiplantae</taxon>
        <taxon>Streptophyta</taxon>
        <taxon>Embryophyta</taxon>
        <taxon>Tracheophyta</taxon>
        <taxon>Spermatophyta</taxon>
        <taxon>Magnoliopsida</taxon>
        <taxon>eudicotyledons</taxon>
        <taxon>Gunneridae</taxon>
        <taxon>Pentapetalae</taxon>
        <taxon>asterids</taxon>
        <taxon>lamiids</taxon>
        <taxon>Lamiales</taxon>
        <taxon>Oleaceae</taxon>
        <taxon>Oleeae</taxon>
        <taxon>Olea</taxon>
    </lineage>
</organism>
<feature type="compositionally biased region" description="Polar residues" evidence="1">
    <location>
        <begin position="401"/>
        <end position="410"/>
    </location>
</feature>
<feature type="region of interest" description="Disordered" evidence="1">
    <location>
        <begin position="431"/>
        <end position="460"/>
    </location>
</feature>
<dbReference type="Proteomes" id="UP000594638">
    <property type="component" value="Unassembled WGS sequence"/>
</dbReference>
<evidence type="ECO:0000313" key="2">
    <source>
        <dbReference type="EMBL" id="CAA3021174.1"/>
    </source>
</evidence>
<proteinExistence type="predicted"/>
<feature type="region of interest" description="Disordered" evidence="1">
    <location>
        <begin position="266"/>
        <end position="289"/>
    </location>
</feature>
<protein>
    <submittedName>
        <fullName evidence="2">Uncharacterized protein</fullName>
    </submittedName>
</protein>
<dbReference type="PANTHER" id="PTHR35729:SF1">
    <property type="entry name" value="T1B9.12 PROTEIN"/>
    <property type="match status" value="1"/>
</dbReference>
<gene>
    <name evidence="2" type="ORF">OLEA9_A046820</name>
</gene>
<dbReference type="AlphaFoldDB" id="A0A8S0UTB6"/>
<evidence type="ECO:0000256" key="1">
    <source>
        <dbReference type="SAM" id="MobiDB-lite"/>
    </source>
</evidence>
<reference evidence="2 3" key="1">
    <citation type="submission" date="2019-12" db="EMBL/GenBank/DDBJ databases">
        <authorList>
            <person name="Alioto T."/>
            <person name="Alioto T."/>
            <person name="Gomez Garrido J."/>
        </authorList>
    </citation>
    <scope>NUCLEOTIDE SEQUENCE [LARGE SCALE GENOMIC DNA]</scope>
</reference>
<comment type="caution">
    <text evidence="2">The sequence shown here is derived from an EMBL/GenBank/DDBJ whole genome shotgun (WGS) entry which is preliminary data.</text>
</comment>
<sequence>MRVWGESWCFCNGGGKTERIKAAIFSSKGPSMARIASGGTGFLIHRNLLLTTHVNLPSVAAAEAAEIRLQNGLSASLFPHRFFITSSVLDLTIVGLDTVDGDSMPVQQHHYLKTCLKPNLDLGTAVYLLGYAAKQDLTVGEGKVVIATDNLIKLSTDGVTWSPGSAGFDVHGNLAFMVCDPMKLATSPNTKSSSTSSSSTSSCKKDFPMQFGIPIPIICDWLKQHWEGNLDELNKPKLPLIRLMSSGQKSEHSCASFTMRRVFKSTEGENEGTPSSSNVIPKLGEQPGPSCTAVVNTREETLTAAPRAETHVQGIPTPEIYDSPKLTSFPVGKRESAQYQHLDIKFPARIAKATVSSSPPVRKMPSKYDENFVVETSLPQLQEGEQHGDRVLSDPRLDAESTGSVNEAQSNVQLCSSPIEFSEFQHEYSSEGETTMYSAETAESRNYPSPRGGKFQQVGRSQSCVNYNRWEAVQKNPVARRTIPEKPRSFLQGRNVYSQGATSHRSNDFFSPTVSSIMKKRNNLERQPNRPRPSVVHSSPRWMF</sequence>
<feature type="region of interest" description="Disordered" evidence="1">
    <location>
        <begin position="378"/>
        <end position="410"/>
    </location>
</feature>